<dbReference type="SMART" id="SM00020">
    <property type="entry name" value="Tryp_SPc"/>
    <property type="match status" value="1"/>
</dbReference>
<dbReference type="GO" id="GO:0004252">
    <property type="term" value="F:serine-type endopeptidase activity"/>
    <property type="evidence" value="ECO:0007669"/>
    <property type="project" value="InterPro"/>
</dbReference>
<dbReference type="FunFam" id="2.40.10.10:FF:000002">
    <property type="entry name" value="Transmembrane protease serine"/>
    <property type="match status" value="1"/>
</dbReference>
<evidence type="ECO:0000256" key="5">
    <source>
        <dbReference type="ARBA" id="ARBA00024195"/>
    </source>
</evidence>
<comment type="caution">
    <text evidence="9">The sequence shown here is derived from an EMBL/GenBank/DDBJ whole genome shotgun (WGS) entry which is preliminary data.</text>
</comment>
<proteinExistence type="inferred from homology"/>
<comment type="catalytic activity">
    <reaction evidence="1">
        <text>Preferential cleavage: Arg-|-Xaa, Lys-|-Xaa.</text>
        <dbReference type="EC" id="3.4.21.10"/>
    </reaction>
</comment>
<evidence type="ECO:0000259" key="8">
    <source>
        <dbReference type="PROSITE" id="PS50240"/>
    </source>
</evidence>
<dbReference type="AlphaFoldDB" id="A0A9Q0MDN7"/>
<dbReference type="SUPFAM" id="SSF50494">
    <property type="entry name" value="Trypsin-like serine proteases"/>
    <property type="match status" value="1"/>
</dbReference>
<dbReference type="PRINTS" id="PR00722">
    <property type="entry name" value="CHYMOTRYPSIN"/>
</dbReference>
<keyword evidence="4" id="KW-1015">Disulfide bond</keyword>
<evidence type="ECO:0000256" key="7">
    <source>
        <dbReference type="SAM" id="Phobius"/>
    </source>
</evidence>
<dbReference type="PROSITE" id="PS50240">
    <property type="entry name" value="TRYPSIN_DOM"/>
    <property type="match status" value="1"/>
</dbReference>
<protein>
    <recommendedName>
        <fullName evidence="3">Acrosin</fullName>
        <ecNumber evidence="2">3.4.21.10</ecNumber>
    </recommendedName>
</protein>
<keyword evidence="6" id="KW-0720">Serine protease</keyword>
<dbReference type="PROSITE" id="PS00134">
    <property type="entry name" value="TRYPSIN_HIS"/>
    <property type="match status" value="1"/>
</dbReference>
<keyword evidence="6" id="KW-0645">Protease</keyword>
<dbReference type="InterPro" id="IPR018114">
    <property type="entry name" value="TRYPSIN_HIS"/>
</dbReference>
<keyword evidence="6" id="KW-0378">Hydrolase</keyword>
<dbReference type="CDD" id="cd00190">
    <property type="entry name" value="Tryp_SPc"/>
    <property type="match status" value="1"/>
</dbReference>
<dbReference type="PANTHER" id="PTHR24252:SF8">
    <property type="entry name" value="ACROSIN"/>
    <property type="match status" value="1"/>
</dbReference>
<dbReference type="EMBL" id="JAPWDV010000001">
    <property type="protein sequence ID" value="KAJ6223228.1"/>
    <property type="molecule type" value="Genomic_DNA"/>
</dbReference>
<dbReference type="InterPro" id="IPR009003">
    <property type="entry name" value="Peptidase_S1_PA"/>
</dbReference>
<evidence type="ECO:0000313" key="10">
    <source>
        <dbReference type="Proteomes" id="UP001142055"/>
    </source>
</evidence>
<evidence type="ECO:0000256" key="2">
    <source>
        <dbReference type="ARBA" id="ARBA00012050"/>
    </source>
</evidence>
<keyword evidence="7" id="KW-1133">Transmembrane helix</keyword>
<feature type="domain" description="Peptidase S1" evidence="8">
    <location>
        <begin position="97"/>
        <end position="339"/>
    </location>
</feature>
<dbReference type="GO" id="GO:0006508">
    <property type="term" value="P:proteolysis"/>
    <property type="evidence" value="ECO:0007669"/>
    <property type="project" value="UniProtKB-KW"/>
</dbReference>
<dbReference type="InterPro" id="IPR033116">
    <property type="entry name" value="TRYPSIN_SER"/>
</dbReference>
<keyword evidence="7" id="KW-0472">Membrane</keyword>
<dbReference type="InterPro" id="IPR001254">
    <property type="entry name" value="Trypsin_dom"/>
</dbReference>
<evidence type="ECO:0000256" key="6">
    <source>
        <dbReference type="RuleBase" id="RU363034"/>
    </source>
</evidence>
<evidence type="ECO:0000256" key="1">
    <source>
        <dbReference type="ARBA" id="ARBA00001656"/>
    </source>
</evidence>
<dbReference type="Gene3D" id="2.40.10.10">
    <property type="entry name" value="Trypsin-like serine proteases"/>
    <property type="match status" value="1"/>
</dbReference>
<dbReference type="PANTHER" id="PTHR24252">
    <property type="entry name" value="ACROSIN-RELATED"/>
    <property type="match status" value="1"/>
</dbReference>
<sequence>MRSNNLIFLAAIFIRTIESNFNNWSIKCIQMPCFGSIPFALHMFVQSIANFVGLIIVLFVLVFEIRWKHMFTKCDDINIDHNKFVSSNNDIVNDQRIVHGIVSSTTTWPFMVAIFYNKIDKVLCGGIIWNEYTVLTAAHCLYDKIFGLRPSRSFRIYVGHSDIKKINHKYLYKVRKAIPHHDYSMNSFKYDIALLHLDRPFDMDHPNISCVCEPEMLNLLDTKKCVAIGWGRYSMKTNHSSLILREARMPIIGSETCSWYSSQYSSHWNVCAGHLRTGGGDTCQGDSGGPLLCPFRDDHNHYSLVGITSYGSTFCGMPKSPGYYTYVLPFSNWLKKYSNEVEE</sequence>
<comment type="similarity">
    <text evidence="5">Belongs to the peptidase S1 family. CLIP subfamily.</text>
</comment>
<dbReference type="Proteomes" id="UP001142055">
    <property type="component" value="Chromosome 1"/>
</dbReference>
<evidence type="ECO:0000256" key="4">
    <source>
        <dbReference type="ARBA" id="ARBA00023157"/>
    </source>
</evidence>
<feature type="transmembrane region" description="Helical" evidence="7">
    <location>
        <begin position="43"/>
        <end position="63"/>
    </location>
</feature>
<accession>A0A9Q0MDN7</accession>
<dbReference type="PROSITE" id="PS00135">
    <property type="entry name" value="TRYPSIN_SER"/>
    <property type="match status" value="1"/>
</dbReference>
<evidence type="ECO:0000313" key="9">
    <source>
        <dbReference type="EMBL" id="KAJ6223228.1"/>
    </source>
</evidence>
<keyword evidence="10" id="KW-1185">Reference proteome</keyword>
<name>A0A9Q0MDN7_BLOTA</name>
<dbReference type="OMA" id="AIFIRTI"/>
<dbReference type="FunFam" id="2.40.10.10:FF:000068">
    <property type="entry name" value="transmembrane protease serine 2"/>
    <property type="match status" value="1"/>
</dbReference>
<gene>
    <name evidence="9" type="ORF">RDWZM_001773</name>
</gene>
<keyword evidence="7" id="KW-0812">Transmembrane</keyword>
<dbReference type="InterPro" id="IPR001314">
    <property type="entry name" value="Peptidase_S1A"/>
</dbReference>
<dbReference type="InterPro" id="IPR043504">
    <property type="entry name" value="Peptidase_S1_PA_chymotrypsin"/>
</dbReference>
<organism evidence="9 10">
    <name type="scientific">Blomia tropicalis</name>
    <name type="common">Mite</name>
    <dbReference type="NCBI Taxonomy" id="40697"/>
    <lineage>
        <taxon>Eukaryota</taxon>
        <taxon>Metazoa</taxon>
        <taxon>Ecdysozoa</taxon>
        <taxon>Arthropoda</taxon>
        <taxon>Chelicerata</taxon>
        <taxon>Arachnida</taxon>
        <taxon>Acari</taxon>
        <taxon>Acariformes</taxon>
        <taxon>Sarcoptiformes</taxon>
        <taxon>Astigmata</taxon>
        <taxon>Glycyphagoidea</taxon>
        <taxon>Echimyopodidae</taxon>
        <taxon>Blomia</taxon>
    </lineage>
</organism>
<dbReference type="EC" id="3.4.21.10" evidence="2"/>
<dbReference type="Pfam" id="PF00089">
    <property type="entry name" value="Trypsin"/>
    <property type="match status" value="1"/>
</dbReference>
<reference evidence="9" key="1">
    <citation type="submission" date="2022-12" db="EMBL/GenBank/DDBJ databases">
        <title>Genome assemblies of Blomia tropicalis.</title>
        <authorList>
            <person name="Cui Y."/>
        </authorList>
    </citation>
    <scope>NUCLEOTIDE SEQUENCE</scope>
    <source>
        <tissue evidence="9">Adult mites</tissue>
    </source>
</reference>
<evidence type="ECO:0000256" key="3">
    <source>
        <dbReference type="ARBA" id="ARBA00017161"/>
    </source>
</evidence>